<protein>
    <submittedName>
        <fullName evidence="1">Uncharacterized protein</fullName>
    </submittedName>
</protein>
<feature type="non-terminal residue" evidence="1">
    <location>
        <position position="1"/>
    </location>
</feature>
<evidence type="ECO:0000313" key="1">
    <source>
        <dbReference type="EMBL" id="MCI4389197.1"/>
    </source>
</evidence>
<accession>A0ACC5XD96</accession>
<keyword evidence="2" id="KW-1185">Reference proteome</keyword>
<proteinExistence type="predicted"/>
<dbReference type="Proteomes" id="UP000829447">
    <property type="component" value="Linkage Group LG19"/>
</dbReference>
<evidence type="ECO:0000313" key="2">
    <source>
        <dbReference type="Proteomes" id="UP000829447"/>
    </source>
</evidence>
<gene>
    <name evidence="1" type="ORF">PGIGA_G00095170</name>
</gene>
<organism evidence="1 2">
    <name type="scientific">Pangasianodon gigas</name>
    <name type="common">Mekong giant catfish</name>
    <name type="synonym">Pangasius gigas</name>
    <dbReference type="NCBI Taxonomy" id="30993"/>
    <lineage>
        <taxon>Eukaryota</taxon>
        <taxon>Metazoa</taxon>
        <taxon>Chordata</taxon>
        <taxon>Craniata</taxon>
        <taxon>Vertebrata</taxon>
        <taxon>Euteleostomi</taxon>
        <taxon>Actinopterygii</taxon>
        <taxon>Neopterygii</taxon>
        <taxon>Teleostei</taxon>
        <taxon>Ostariophysi</taxon>
        <taxon>Siluriformes</taxon>
        <taxon>Pangasiidae</taxon>
        <taxon>Pangasianodon</taxon>
    </lineage>
</organism>
<dbReference type="EMBL" id="CM040472">
    <property type="protein sequence ID" value="MCI4389197.1"/>
    <property type="molecule type" value="Genomic_DNA"/>
</dbReference>
<sequence>NKTLPTSCRQVILSLLPKKGDLGLLKNWTPVSLLCLGYKILSKCLGNRLKCCLASLVQNDQTYCVPNGSIKDSLFLLRDLIELNQLNNSNLGILSLDQEKAFDRVDNMHLFNILKHFGFGDQFISYVQLLYSKAFVTVKAGGGLSAPIPVLRGIRQGFPLCGQLYSLVIEPLLCRIRRNLSGTLNPGIDTSDVP</sequence>
<comment type="caution">
    <text evidence="1">The sequence shown here is derived from an EMBL/GenBank/DDBJ whole genome shotgun (WGS) entry which is preliminary data.</text>
</comment>
<reference evidence="1 2" key="1">
    <citation type="journal article" date="2022" name="bioRxiv">
        <title>An ancient truncated duplication of the anti-Mullerian hormone receptor type 2 gene is a potential conserved master sex determinant in the Pangasiidae catfish family.</title>
        <authorList>
            <person name="Wen M."/>
            <person name="Pan Q."/>
            <person name="Jouanno E."/>
            <person name="Montfort J."/>
            <person name="Zahm M."/>
            <person name="Cabau C."/>
            <person name="Klopp C."/>
            <person name="Iampietro C."/>
            <person name="Roques C."/>
            <person name="Bouchez O."/>
            <person name="Castinel A."/>
            <person name="Donnadieu C."/>
            <person name="Parrinello H."/>
            <person name="Poncet C."/>
            <person name="Belmonte E."/>
            <person name="Gautier V."/>
            <person name="Avarre J.-C."/>
            <person name="Dugue R."/>
            <person name="Gustiano R."/>
            <person name="Ha T.T.T."/>
            <person name="Campet M."/>
            <person name="Sriphairoj K."/>
            <person name="Ribolli J."/>
            <person name="de Almeida F.L."/>
            <person name="Desvignes T."/>
            <person name="Postlethwait J.H."/>
            <person name="Bucao C.F."/>
            <person name="Robinson-Rechavi M."/>
            <person name="Bobe J."/>
            <person name="Herpin A."/>
            <person name="Guiguen Y."/>
        </authorList>
    </citation>
    <scope>NUCLEOTIDE SEQUENCE [LARGE SCALE GENOMIC DNA]</scope>
    <source>
        <strain evidence="1">YG-Dec2019</strain>
    </source>
</reference>
<name>A0ACC5XD96_PANGG</name>